<gene>
    <name evidence="1" type="ORF">DPEC_G00025290</name>
</gene>
<comment type="caution">
    <text evidence="1">The sequence shown here is derived from an EMBL/GenBank/DDBJ whole genome shotgun (WGS) entry which is preliminary data.</text>
</comment>
<reference evidence="1" key="1">
    <citation type="submission" date="2021-05" db="EMBL/GenBank/DDBJ databases">
        <authorList>
            <person name="Pan Q."/>
            <person name="Jouanno E."/>
            <person name="Zahm M."/>
            <person name="Klopp C."/>
            <person name="Cabau C."/>
            <person name="Louis A."/>
            <person name="Berthelot C."/>
            <person name="Parey E."/>
            <person name="Roest Crollius H."/>
            <person name="Montfort J."/>
            <person name="Robinson-Rechavi M."/>
            <person name="Bouchez O."/>
            <person name="Lampietro C."/>
            <person name="Lopez Roques C."/>
            <person name="Donnadieu C."/>
            <person name="Postlethwait J."/>
            <person name="Bobe J."/>
            <person name="Dillon D."/>
            <person name="Chandos A."/>
            <person name="von Hippel F."/>
            <person name="Guiguen Y."/>
        </authorList>
    </citation>
    <scope>NUCLEOTIDE SEQUENCE</scope>
    <source>
        <strain evidence="1">YG-Jan2019</strain>
    </source>
</reference>
<dbReference type="EMBL" id="CM055729">
    <property type="protein sequence ID" value="KAJ8015357.1"/>
    <property type="molecule type" value="Genomic_DNA"/>
</dbReference>
<organism evidence="1 2">
    <name type="scientific">Dallia pectoralis</name>
    <name type="common">Alaska blackfish</name>
    <dbReference type="NCBI Taxonomy" id="75939"/>
    <lineage>
        <taxon>Eukaryota</taxon>
        <taxon>Metazoa</taxon>
        <taxon>Chordata</taxon>
        <taxon>Craniata</taxon>
        <taxon>Vertebrata</taxon>
        <taxon>Euteleostomi</taxon>
        <taxon>Actinopterygii</taxon>
        <taxon>Neopterygii</taxon>
        <taxon>Teleostei</taxon>
        <taxon>Protacanthopterygii</taxon>
        <taxon>Esociformes</taxon>
        <taxon>Umbridae</taxon>
        <taxon>Dallia</taxon>
    </lineage>
</organism>
<name>A0ACC2HHY3_DALPE</name>
<proteinExistence type="predicted"/>
<protein>
    <submittedName>
        <fullName evidence="1">Uncharacterized protein</fullName>
    </submittedName>
</protein>
<accession>A0ACC2HHY3</accession>
<evidence type="ECO:0000313" key="2">
    <source>
        <dbReference type="Proteomes" id="UP001157502"/>
    </source>
</evidence>
<keyword evidence="2" id="KW-1185">Reference proteome</keyword>
<dbReference type="Proteomes" id="UP001157502">
    <property type="component" value="Chromosome 2"/>
</dbReference>
<evidence type="ECO:0000313" key="1">
    <source>
        <dbReference type="EMBL" id="KAJ8015357.1"/>
    </source>
</evidence>
<sequence>MNCGHTEKEAGMEKSERRGDCDVMLRKDEDRSGRSGSRQSEKEEHVCGGGGSFQRASSTAHSSTHTLVMHGSHFVPPAVALSKEYLGGAGGKSWLKPQ</sequence>